<dbReference type="PANTHER" id="PTHR15644:SF2">
    <property type="entry name" value="OSTEOPETROSIS-ASSOCIATED TRANSMEMBRANE PROTEIN 1"/>
    <property type="match status" value="1"/>
</dbReference>
<reference evidence="2 3" key="1">
    <citation type="submission" date="2023-11" db="EMBL/GenBank/DDBJ databases">
        <authorList>
            <person name="Hedman E."/>
            <person name="Englund M."/>
            <person name="Stromberg M."/>
            <person name="Nyberg Akerstrom W."/>
            <person name="Nylinder S."/>
            <person name="Jareborg N."/>
            <person name="Kallberg Y."/>
            <person name="Kronander E."/>
        </authorList>
    </citation>
    <scope>NUCLEOTIDE SEQUENCE [LARGE SCALE GENOMIC DNA]</scope>
</reference>
<gene>
    <name evidence="2" type="ORF">PARMNEM_LOCUS22589</name>
</gene>
<proteinExistence type="predicted"/>
<name>A0AAV1MAY7_9NEOP</name>
<keyword evidence="1" id="KW-0812">Transmembrane</keyword>
<accession>A0AAV1MAY7</accession>
<evidence type="ECO:0000256" key="1">
    <source>
        <dbReference type="SAM" id="Phobius"/>
    </source>
</evidence>
<dbReference type="InterPro" id="IPR019172">
    <property type="entry name" value="Osteopetrosis-assoc_TM_1"/>
</dbReference>
<dbReference type="AlphaFoldDB" id="A0AAV1MAY7"/>
<keyword evidence="1" id="KW-1133">Transmembrane helix</keyword>
<dbReference type="Pfam" id="PF09777">
    <property type="entry name" value="OSTMP1"/>
    <property type="match status" value="1"/>
</dbReference>
<sequence>MFSLYSYNLKADILSVEQRLKKLSTSLNSDSNLEFLYPKKCFEILESFSHSASNLTMCSILNARPVRLCEKCIDKYVTFHNRYEELLKTVINGTTCSSVLISNDRLDVVLQYHNSILEIWDKGNCNSCFDWNGGVPTLSNDTKHFNKLFNETMKCLINNFDPKNNATVCEKCMQYYMQLNTFYSTLSTDAIGVDSICMDVVDSMNSTRSIWSKTLNCCKLRISPEVVFLFSAGLISFLPLIFYMSVRYCGPIRDLPKVLRESRFKQTILRSVNSRED</sequence>
<evidence type="ECO:0008006" key="4">
    <source>
        <dbReference type="Google" id="ProtNLM"/>
    </source>
</evidence>
<comment type="caution">
    <text evidence="2">The sequence shown here is derived from an EMBL/GenBank/DDBJ whole genome shotgun (WGS) entry which is preliminary data.</text>
</comment>
<dbReference type="PANTHER" id="PTHR15644">
    <property type="entry name" value="OSTEOPETROSIS ASSOCIATED TRANSMEMBRANE PROTEIN 1"/>
    <property type="match status" value="1"/>
</dbReference>
<feature type="transmembrane region" description="Helical" evidence="1">
    <location>
        <begin position="226"/>
        <end position="246"/>
    </location>
</feature>
<keyword evidence="1" id="KW-0472">Membrane</keyword>
<organism evidence="2 3">
    <name type="scientific">Parnassius mnemosyne</name>
    <name type="common">clouded apollo</name>
    <dbReference type="NCBI Taxonomy" id="213953"/>
    <lineage>
        <taxon>Eukaryota</taxon>
        <taxon>Metazoa</taxon>
        <taxon>Ecdysozoa</taxon>
        <taxon>Arthropoda</taxon>
        <taxon>Hexapoda</taxon>
        <taxon>Insecta</taxon>
        <taxon>Pterygota</taxon>
        <taxon>Neoptera</taxon>
        <taxon>Endopterygota</taxon>
        <taxon>Lepidoptera</taxon>
        <taxon>Glossata</taxon>
        <taxon>Ditrysia</taxon>
        <taxon>Papilionoidea</taxon>
        <taxon>Papilionidae</taxon>
        <taxon>Parnassiinae</taxon>
        <taxon>Parnassini</taxon>
        <taxon>Parnassius</taxon>
        <taxon>Driopa</taxon>
    </lineage>
</organism>
<keyword evidence="3" id="KW-1185">Reference proteome</keyword>
<dbReference type="EMBL" id="CAVLGL010000159">
    <property type="protein sequence ID" value="CAK1604360.1"/>
    <property type="molecule type" value="Genomic_DNA"/>
</dbReference>
<dbReference type="Proteomes" id="UP001314205">
    <property type="component" value="Unassembled WGS sequence"/>
</dbReference>
<evidence type="ECO:0000313" key="3">
    <source>
        <dbReference type="Proteomes" id="UP001314205"/>
    </source>
</evidence>
<evidence type="ECO:0000313" key="2">
    <source>
        <dbReference type="EMBL" id="CAK1604360.1"/>
    </source>
</evidence>
<protein>
    <recommendedName>
        <fullName evidence="4">Osteopetrosis associated transmembrane protein 1</fullName>
    </recommendedName>
</protein>
<dbReference type="GO" id="GO:0005829">
    <property type="term" value="C:cytosol"/>
    <property type="evidence" value="ECO:0007669"/>
    <property type="project" value="TreeGrafter"/>
</dbReference>